<reference evidence="1" key="2">
    <citation type="submission" date="2014-09" db="EMBL/GenBank/DDBJ databases">
        <title>Criblamydia sequanensis harbors a mega-plasmid encoding arsenite resistance.</title>
        <authorList>
            <person name="Bertelli C."/>
            <person name="Goesmann A."/>
            <person name="Greub G."/>
        </authorList>
    </citation>
    <scope>NUCLEOTIDE SEQUENCE [LARGE SCALE GENOMIC DNA]</scope>
    <source>
        <strain evidence="1">CRIB-18</strain>
    </source>
</reference>
<dbReference type="STRING" id="1437425.CSEC_0580"/>
<dbReference type="RefSeq" id="WP_041016906.1">
    <property type="nucleotide sequence ID" value="NZ_CCEJ010000003.1"/>
</dbReference>
<accession>A0A090D1A1</accession>
<comment type="caution">
    <text evidence="1">The sequence shown here is derived from an EMBL/GenBank/DDBJ whole genome shotgun (WGS) entry which is preliminary data.</text>
</comment>
<dbReference type="Proteomes" id="UP000031552">
    <property type="component" value="Unassembled WGS sequence"/>
</dbReference>
<dbReference type="AlphaFoldDB" id="A0A090D1A1"/>
<evidence type="ECO:0000313" key="1">
    <source>
        <dbReference type="EMBL" id="CDR33413.1"/>
    </source>
</evidence>
<organism evidence="1 2">
    <name type="scientific">Candidatus Criblamydia sequanensis CRIB-18</name>
    <dbReference type="NCBI Taxonomy" id="1437425"/>
    <lineage>
        <taxon>Bacteria</taxon>
        <taxon>Pseudomonadati</taxon>
        <taxon>Chlamydiota</taxon>
        <taxon>Chlamydiia</taxon>
        <taxon>Parachlamydiales</taxon>
        <taxon>Candidatus Criblamydiaceae</taxon>
        <taxon>Candidatus Criblamydia</taxon>
    </lineage>
</organism>
<dbReference type="eggNOG" id="ENOG502ZK9A">
    <property type="taxonomic scope" value="Bacteria"/>
</dbReference>
<protein>
    <submittedName>
        <fullName evidence="1">Uncharacterized protein</fullName>
    </submittedName>
</protein>
<dbReference type="EMBL" id="CCEJ010000003">
    <property type="protein sequence ID" value="CDR33413.1"/>
    <property type="molecule type" value="Genomic_DNA"/>
</dbReference>
<dbReference type="OrthoDB" id="21495at2"/>
<reference evidence="1" key="1">
    <citation type="submission" date="2013-12" db="EMBL/GenBank/DDBJ databases">
        <authorList>
            <person name="Linke B."/>
        </authorList>
    </citation>
    <scope>NUCLEOTIDE SEQUENCE [LARGE SCALE GENOMIC DNA]</scope>
    <source>
        <strain evidence="1">CRIB-18</strain>
    </source>
</reference>
<proteinExistence type="predicted"/>
<evidence type="ECO:0000313" key="2">
    <source>
        <dbReference type="Proteomes" id="UP000031552"/>
    </source>
</evidence>
<sequence>MNKGTKDVRFIVALYDLAKEAGDIYQPINKYEVGKSVGIKERAVNAISKLLVQANFIKKVDEELVSLAQHGEELVKRLRHLK</sequence>
<name>A0A090D1A1_9BACT</name>
<keyword evidence="2" id="KW-1185">Reference proteome</keyword>
<gene>
    <name evidence="1" type="ORF">CSEC_0580</name>
</gene>